<dbReference type="Pfam" id="PF00924">
    <property type="entry name" value="MS_channel_2nd"/>
    <property type="match status" value="1"/>
</dbReference>
<comment type="subcellular location">
    <subcellularLocation>
        <location evidence="7">Cell inner membrane</location>
        <topology evidence="7">Multi-pass membrane protein</topology>
    </subcellularLocation>
    <subcellularLocation>
        <location evidence="1">Cell membrane</location>
        <topology evidence="1">Multi-pass membrane protein</topology>
    </subcellularLocation>
</comment>
<dbReference type="SUPFAM" id="SSF50182">
    <property type="entry name" value="Sm-like ribonucleoproteins"/>
    <property type="match status" value="1"/>
</dbReference>
<protein>
    <recommendedName>
        <fullName evidence="7">Small-conductance mechanosensitive channel</fullName>
    </recommendedName>
</protein>
<dbReference type="Gene3D" id="2.30.30.60">
    <property type="match status" value="1"/>
</dbReference>
<dbReference type="PANTHER" id="PTHR30221">
    <property type="entry name" value="SMALL-CONDUCTANCE MECHANOSENSITIVE CHANNEL"/>
    <property type="match status" value="1"/>
</dbReference>
<organism evidence="11 12">
    <name type="scientific">Rosenbergiella australiborealis</name>
    <dbReference type="NCBI Taxonomy" id="1544696"/>
    <lineage>
        <taxon>Bacteria</taxon>
        <taxon>Pseudomonadati</taxon>
        <taxon>Pseudomonadota</taxon>
        <taxon>Gammaproteobacteria</taxon>
        <taxon>Enterobacterales</taxon>
        <taxon>Erwiniaceae</taxon>
        <taxon>Rosenbergiella</taxon>
    </lineage>
</organism>
<keyword evidence="5 7" id="KW-1133">Transmembrane helix</keyword>
<evidence type="ECO:0000259" key="8">
    <source>
        <dbReference type="Pfam" id="PF00924"/>
    </source>
</evidence>
<keyword evidence="7" id="KW-0407">Ion channel</keyword>
<dbReference type="InterPro" id="IPR008910">
    <property type="entry name" value="MSC_TM_helix"/>
</dbReference>
<keyword evidence="6 7" id="KW-0472">Membrane</keyword>
<dbReference type="RefSeq" id="WP_214214778.1">
    <property type="nucleotide sequence ID" value="NZ_JABBFO010000010.1"/>
</dbReference>
<dbReference type="InterPro" id="IPR006685">
    <property type="entry name" value="MscS_channel_2nd"/>
</dbReference>
<dbReference type="SUPFAM" id="SSF82689">
    <property type="entry name" value="Mechanosensitive channel protein MscS (YggB), C-terminal domain"/>
    <property type="match status" value="1"/>
</dbReference>
<keyword evidence="3" id="KW-1003">Cell membrane</keyword>
<proteinExistence type="inferred from homology"/>
<keyword evidence="4 7" id="KW-0812">Transmembrane</keyword>
<dbReference type="InterPro" id="IPR045275">
    <property type="entry name" value="MscS_archaea/bacteria_type"/>
</dbReference>
<dbReference type="Pfam" id="PF21088">
    <property type="entry name" value="MS_channel_1st"/>
    <property type="match status" value="1"/>
</dbReference>
<keyword evidence="7" id="KW-0813">Transport</keyword>
<dbReference type="InterPro" id="IPR010920">
    <property type="entry name" value="LSM_dom_sf"/>
</dbReference>
<reference evidence="11 12" key="1">
    <citation type="submission" date="2020-04" db="EMBL/GenBank/DDBJ databases">
        <title>Genome sequencing of Rosenbergiella species.</title>
        <authorList>
            <person name="Alvarez-Perez S."/>
            <person name="Lievens B."/>
        </authorList>
    </citation>
    <scope>NUCLEOTIDE SEQUENCE [LARGE SCALE GENOMIC DNA]</scope>
    <source>
        <strain evidence="11 12">CdVSA20.1</strain>
    </source>
</reference>
<evidence type="ECO:0000259" key="9">
    <source>
        <dbReference type="Pfam" id="PF21082"/>
    </source>
</evidence>
<evidence type="ECO:0000256" key="4">
    <source>
        <dbReference type="ARBA" id="ARBA00022692"/>
    </source>
</evidence>
<dbReference type="Gene3D" id="1.10.287.1260">
    <property type="match status" value="1"/>
</dbReference>
<dbReference type="InterPro" id="IPR011014">
    <property type="entry name" value="MscS_channel_TM-2"/>
</dbReference>
<dbReference type="InterPro" id="IPR049278">
    <property type="entry name" value="MS_channel_C"/>
</dbReference>
<gene>
    <name evidence="11" type="primary">mscS</name>
    <name evidence="11" type="ORF">HGT73_10885</name>
</gene>
<keyword evidence="7" id="KW-0997">Cell inner membrane</keyword>
<comment type="similarity">
    <text evidence="2 7">Belongs to the MscS (TC 1.A.23) family.</text>
</comment>
<dbReference type="Pfam" id="PF21082">
    <property type="entry name" value="MS_channel_3rd"/>
    <property type="match status" value="1"/>
</dbReference>
<dbReference type="InterPro" id="IPR023408">
    <property type="entry name" value="MscS_beta-dom_sf"/>
</dbReference>
<dbReference type="Pfam" id="PF05552">
    <property type="entry name" value="MS_channel_1st_1"/>
    <property type="match status" value="1"/>
</dbReference>
<evidence type="ECO:0000313" key="11">
    <source>
        <dbReference type="EMBL" id="MBT0727869.1"/>
    </source>
</evidence>
<dbReference type="EMBL" id="JABBFO010000010">
    <property type="protein sequence ID" value="MBT0727869.1"/>
    <property type="molecule type" value="Genomic_DNA"/>
</dbReference>
<keyword evidence="12" id="KW-1185">Reference proteome</keyword>
<feature type="transmembrane region" description="Helical" evidence="7">
    <location>
        <begin position="24"/>
        <end position="48"/>
    </location>
</feature>
<dbReference type="Proteomes" id="UP000786875">
    <property type="component" value="Unassembled WGS sequence"/>
</dbReference>
<sequence>MQDLNVVNGLHSAGNWIERNQGLLLSYVVNVAAALVILFIGFTVARIVSRTINKILISRHIDQTVADFIAMIVRYAVIAFTLIAAVSRVGVQTASFIAVLGAIGVTVGLALQNSLSNFAAGVLLVTFRPIRVGEFVDVGGCSGTVLNVQIFQTTLKTSDGKIAVVPNGSIFTGKIINYSREPERRNEFIIGVAYDADIDVTMKVLRDVVEADQRVIKEKGIVVALNEMAPSSLNFIVRCWSSSGDLQQVYWDLMADFKRALDKNNIGIPFPQMDVHVIRNNDTHD</sequence>
<comment type="caution">
    <text evidence="11">The sequence shown here is derived from an EMBL/GenBank/DDBJ whole genome shotgun (WGS) entry which is preliminary data.</text>
</comment>
<feature type="domain" description="Mechanosensitive ion channel MscS" evidence="8">
    <location>
        <begin position="113"/>
        <end position="180"/>
    </location>
</feature>
<evidence type="ECO:0000256" key="3">
    <source>
        <dbReference type="ARBA" id="ARBA00022475"/>
    </source>
</evidence>
<dbReference type="PANTHER" id="PTHR30221:SF1">
    <property type="entry name" value="SMALL-CONDUCTANCE MECHANOSENSITIVE CHANNEL"/>
    <property type="match status" value="1"/>
</dbReference>
<evidence type="ECO:0000256" key="7">
    <source>
        <dbReference type="RuleBase" id="RU369025"/>
    </source>
</evidence>
<evidence type="ECO:0000256" key="6">
    <source>
        <dbReference type="ARBA" id="ARBA00023136"/>
    </source>
</evidence>
<comment type="subunit">
    <text evidence="7">Homoheptamer.</text>
</comment>
<accession>A0ABS5T696</accession>
<evidence type="ECO:0000256" key="5">
    <source>
        <dbReference type="ARBA" id="ARBA00022989"/>
    </source>
</evidence>
<evidence type="ECO:0000256" key="2">
    <source>
        <dbReference type="ARBA" id="ARBA00008017"/>
    </source>
</evidence>
<name>A0ABS5T696_9GAMM</name>
<feature type="domain" description="Mechanosensitive ion channel transmembrane helices 2/3" evidence="10">
    <location>
        <begin position="72"/>
        <end position="112"/>
    </location>
</feature>
<keyword evidence="7" id="KW-0406">Ion transport</keyword>
<evidence type="ECO:0000259" key="10">
    <source>
        <dbReference type="Pfam" id="PF21088"/>
    </source>
</evidence>
<dbReference type="InterPro" id="IPR049142">
    <property type="entry name" value="MS_channel_1st"/>
</dbReference>
<dbReference type="InterPro" id="IPR011066">
    <property type="entry name" value="MscS_channel_C_sf"/>
</dbReference>
<dbReference type="Gene3D" id="3.30.70.100">
    <property type="match status" value="1"/>
</dbReference>
<dbReference type="SUPFAM" id="SSF82861">
    <property type="entry name" value="Mechanosensitive channel protein MscS (YggB), transmembrane region"/>
    <property type="match status" value="1"/>
</dbReference>
<comment type="function">
    <text evidence="7">Mechanosensitive channel that participates in the regulation of osmotic pressure changes within the cell, opening in response to stretch forces in the membrane lipid bilayer, without the need for other proteins. Contributes to normal resistance to hypoosmotic shock. Forms an ion channel of 1.0 nanosiemens conductance with a slight preference for anions.</text>
</comment>
<evidence type="ECO:0000256" key="1">
    <source>
        <dbReference type="ARBA" id="ARBA00004651"/>
    </source>
</evidence>
<feature type="transmembrane region" description="Helical" evidence="7">
    <location>
        <begin position="93"/>
        <end position="111"/>
    </location>
</feature>
<evidence type="ECO:0000313" key="12">
    <source>
        <dbReference type="Proteomes" id="UP000786875"/>
    </source>
</evidence>
<comment type="caution">
    <text evidence="7">Lacks conserved residue(s) required for the propagation of feature annotation.</text>
</comment>
<feature type="transmembrane region" description="Helical" evidence="7">
    <location>
        <begin position="68"/>
        <end position="87"/>
    </location>
</feature>
<dbReference type="NCBIfam" id="NF007662">
    <property type="entry name" value="PRK10334.1"/>
    <property type="match status" value="1"/>
</dbReference>
<feature type="domain" description="Mechanosensitive ion channel MscS C-terminal" evidence="9">
    <location>
        <begin position="187"/>
        <end position="268"/>
    </location>
</feature>